<gene>
    <name evidence="3" type="primary">RHO1</name>
    <name evidence="3" type="ORF">TCON_2700</name>
</gene>
<dbReference type="PANTHER" id="PTHR24072">
    <property type="entry name" value="RHO FAMILY GTPASE"/>
    <property type="match status" value="1"/>
</dbReference>
<dbReference type="EMBL" id="SBIQ01000515">
    <property type="protein sequence ID" value="KAF7675942.1"/>
    <property type="molecule type" value="Genomic_DNA"/>
</dbReference>
<dbReference type="SMART" id="SM00175">
    <property type="entry name" value="RAB"/>
    <property type="match status" value="1"/>
</dbReference>
<keyword evidence="4" id="KW-1185">Reference proteome</keyword>
<evidence type="ECO:0000256" key="1">
    <source>
        <dbReference type="ARBA" id="ARBA00022741"/>
    </source>
</evidence>
<evidence type="ECO:0000256" key="2">
    <source>
        <dbReference type="ARBA" id="ARBA00023134"/>
    </source>
</evidence>
<evidence type="ECO:0000313" key="3">
    <source>
        <dbReference type="EMBL" id="KAF7675942.1"/>
    </source>
</evidence>
<accession>A0ABQ7HV98</accession>
<organism evidence="3 4">
    <name type="scientific">Astathelohania contejeani</name>
    <dbReference type="NCBI Taxonomy" id="164912"/>
    <lineage>
        <taxon>Eukaryota</taxon>
        <taxon>Fungi</taxon>
        <taxon>Fungi incertae sedis</taxon>
        <taxon>Microsporidia</taxon>
        <taxon>Astathelohaniidae</taxon>
        <taxon>Astathelohania</taxon>
    </lineage>
</organism>
<dbReference type="Proteomes" id="UP001516464">
    <property type="component" value="Unassembled WGS sequence"/>
</dbReference>
<keyword evidence="2" id="KW-0342">GTP-binding</keyword>
<dbReference type="PROSITE" id="PS51419">
    <property type="entry name" value="RAB"/>
    <property type="match status" value="1"/>
</dbReference>
<dbReference type="NCBIfam" id="TIGR00231">
    <property type="entry name" value="small_GTP"/>
    <property type="match status" value="1"/>
</dbReference>
<dbReference type="Gene3D" id="3.40.50.300">
    <property type="entry name" value="P-loop containing nucleotide triphosphate hydrolases"/>
    <property type="match status" value="1"/>
</dbReference>
<protein>
    <submittedName>
        <fullName evidence="3">GTP-binding protein RHO1</fullName>
    </submittedName>
</protein>
<dbReference type="PRINTS" id="PR00449">
    <property type="entry name" value="RASTRNSFRMNG"/>
</dbReference>
<comment type="caution">
    <text evidence="3">The sequence shown here is derived from an EMBL/GenBank/DDBJ whole genome shotgun (WGS) entry which is preliminary data.</text>
</comment>
<sequence length="205" mass="23439">MKKDVIRKKITIIGDGASGKTSMLLRFCKDTFSPDYTPTVFENSFRNIEYKNCIIELWLWDTAGQEDYDRIMALSYPDTDVLLICFAVCDLKSFESVTRRWVPEAKHRCAGTPMILVGCKSDLREDPETVRVLEENNQKMVSTVEGTNLANEIGALAYYEVSSKTGDNIQPLFDFIAEYIHQNKNKQKKKKGFFKKLFGKCFGGK</sequence>
<dbReference type="InterPro" id="IPR003578">
    <property type="entry name" value="Small_GTPase_Rho"/>
</dbReference>
<keyword evidence="1" id="KW-0547">Nucleotide-binding</keyword>
<dbReference type="InterPro" id="IPR005225">
    <property type="entry name" value="Small_GTP-bd"/>
</dbReference>
<dbReference type="InterPro" id="IPR001806">
    <property type="entry name" value="Small_GTPase"/>
</dbReference>
<reference evidence="3 4" key="1">
    <citation type="submission" date="2019-01" db="EMBL/GenBank/DDBJ databases">
        <title>Genomes sequencing and comparative genomics of infectious freshwater microsporidia, Cucumispora dikerogammari and Thelohania contejeani.</title>
        <authorList>
            <person name="Cormier A."/>
            <person name="Giraud I."/>
            <person name="Wattier R."/>
            <person name="Teixeira M."/>
            <person name="Grandjean F."/>
            <person name="Rigaud T."/>
            <person name="Cordaux R."/>
        </authorList>
    </citation>
    <scope>NUCLEOTIDE SEQUENCE [LARGE SCALE GENOMIC DNA]</scope>
    <source>
        <strain evidence="3">T1</strain>
        <tissue evidence="3">Spores</tissue>
    </source>
</reference>
<dbReference type="SUPFAM" id="SSF52540">
    <property type="entry name" value="P-loop containing nucleoside triphosphate hydrolases"/>
    <property type="match status" value="1"/>
</dbReference>
<dbReference type="SMART" id="SM00174">
    <property type="entry name" value="RHO"/>
    <property type="match status" value="1"/>
</dbReference>
<dbReference type="InterPro" id="IPR027417">
    <property type="entry name" value="P-loop_NTPase"/>
</dbReference>
<dbReference type="CDD" id="cd00157">
    <property type="entry name" value="Rho"/>
    <property type="match status" value="1"/>
</dbReference>
<proteinExistence type="predicted"/>
<dbReference type="SMART" id="SM00173">
    <property type="entry name" value="RAS"/>
    <property type="match status" value="1"/>
</dbReference>
<dbReference type="Pfam" id="PF00071">
    <property type="entry name" value="Ras"/>
    <property type="match status" value="1"/>
</dbReference>
<dbReference type="PROSITE" id="PS51420">
    <property type="entry name" value="RHO"/>
    <property type="match status" value="1"/>
</dbReference>
<evidence type="ECO:0000313" key="4">
    <source>
        <dbReference type="Proteomes" id="UP001516464"/>
    </source>
</evidence>
<dbReference type="PROSITE" id="PS51421">
    <property type="entry name" value="RAS"/>
    <property type="match status" value="1"/>
</dbReference>
<name>A0ABQ7HV98_9MICR</name>